<sequence>MTSCLKKNQNIKLRYKMKFKIITCCFLFISNGVFAMDYNKFSFELRTMKTYCYAEINGIDIADSHVRMGMISSGYDISNIIENGKNTMSIYFAGIDEDDSKKISKGDYCTLLIKRKTKDSIVNYTSLIGDSLNNLASGKNSPHYDGLEQTGKVNEGYWSENDQIYKVERTFTVSGVREWEWTKGEVISKSEKNRNKIYAKYKSMYEKLKSNNKQQLMDFYHVALNESAINDGSSIESEWNSLGISQMLDDGYVPRLDYIDNYNIVTYANGKLFRLEDEYGNSPIKMEKKNQNTRTLSPYLAYVDGGIIVAL</sequence>
<comment type="caution">
    <text evidence="1">The sequence shown here is derived from an EMBL/GenBank/DDBJ whole genome shotgun (WGS) entry which is preliminary data.</text>
</comment>
<name>A0ABD6X5V6_PHODM</name>
<accession>A0ABD6X5V6</accession>
<proteinExistence type="predicted"/>
<dbReference type="InterPro" id="IPR018247">
    <property type="entry name" value="EF_Hand_1_Ca_BS"/>
</dbReference>
<dbReference type="Proteomes" id="UP000241404">
    <property type="component" value="Unassembled WGS sequence"/>
</dbReference>
<dbReference type="AlphaFoldDB" id="A0ABD6X5V6"/>
<reference evidence="1 2" key="1">
    <citation type="submission" date="2018-03" db="EMBL/GenBank/DDBJ databases">
        <title>Whole genome sequencing of Histamine producing bacteria.</title>
        <authorList>
            <person name="Butler K."/>
        </authorList>
    </citation>
    <scope>NUCLEOTIDE SEQUENCE [LARGE SCALE GENOMIC DNA]</scope>
    <source>
        <strain evidence="1 2">BT-6</strain>
    </source>
</reference>
<evidence type="ECO:0000313" key="2">
    <source>
        <dbReference type="Proteomes" id="UP000241404"/>
    </source>
</evidence>
<evidence type="ECO:0000313" key="1">
    <source>
        <dbReference type="EMBL" id="PSU16838.1"/>
    </source>
</evidence>
<organism evidence="1 2">
    <name type="scientific">Photobacterium damselae</name>
    <dbReference type="NCBI Taxonomy" id="38293"/>
    <lineage>
        <taxon>Bacteria</taxon>
        <taxon>Pseudomonadati</taxon>
        <taxon>Pseudomonadota</taxon>
        <taxon>Gammaproteobacteria</taxon>
        <taxon>Vibrionales</taxon>
        <taxon>Vibrionaceae</taxon>
        <taxon>Photobacterium</taxon>
    </lineage>
</organism>
<protein>
    <submittedName>
        <fullName evidence="1">Uncharacterized protein</fullName>
    </submittedName>
</protein>
<dbReference type="PROSITE" id="PS00018">
    <property type="entry name" value="EF_HAND_1"/>
    <property type="match status" value="1"/>
</dbReference>
<gene>
    <name evidence="1" type="ORF">CTM90_10220</name>
</gene>
<dbReference type="EMBL" id="PYMM01000005">
    <property type="protein sequence ID" value="PSU16838.1"/>
    <property type="molecule type" value="Genomic_DNA"/>
</dbReference>